<dbReference type="EMBL" id="JAGSRH010000009">
    <property type="protein sequence ID" value="MER5076773.1"/>
    <property type="molecule type" value="Genomic_DNA"/>
</dbReference>
<dbReference type="Proteomes" id="UP001495779">
    <property type="component" value="Unassembled WGS sequence"/>
</dbReference>
<organism evidence="1">
    <name type="scientific">Providencia stuartii</name>
    <dbReference type="NCBI Taxonomy" id="588"/>
    <lineage>
        <taxon>Bacteria</taxon>
        <taxon>Pseudomonadati</taxon>
        <taxon>Pseudomonadota</taxon>
        <taxon>Gammaproteobacteria</taxon>
        <taxon>Enterobacterales</taxon>
        <taxon>Morganellaceae</taxon>
        <taxon>Providencia</taxon>
    </lineage>
</organism>
<comment type="caution">
    <text evidence="1">The sequence shown here is derived from an EMBL/GenBank/DDBJ whole genome shotgun (WGS) entry which is preliminary data.</text>
</comment>
<dbReference type="EMBL" id="AAZDVE040000007">
    <property type="protein sequence ID" value="EMP9432311.1"/>
    <property type="molecule type" value="Genomic_DNA"/>
</dbReference>
<evidence type="ECO:0000313" key="3">
    <source>
        <dbReference type="Proteomes" id="UP001495779"/>
    </source>
</evidence>
<evidence type="ECO:0000313" key="2">
    <source>
        <dbReference type="EMBL" id="MER5076773.1"/>
    </source>
</evidence>
<evidence type="ECO:0000313" key="1">
    <source>
        <dbReference type="EMBL" id="EMP9432311.1"/>
    </source>
</evidence>
<dbReference type="AlphaFoldDB" id="A0AAI9HZX3"/>
<sequence>MSNPDYYADLVRKELDSIFRILDTVEAKIEGYEFEFWSMERVKAITTSGTLPDQKYINSTQQPVTAKKRLWMNVTHVRAIP</sequence>
<reference evidence="1" key="2">
    <citation type="submission" date="2024-02" db="EMBL/GenBank/DDBJ databases">
        <authorList>
            <consortium name="Clinical and Environmental Microbiology Branch: Whole genome sequencing antimicrobial resistance pathogens in the healthcare setting"/>
        </authorList>
    </citation>
    <scope>NUCLEOTIDE SEQUENCE</scope>
    <source>
        <strain evidence="1">2020GO-00142</strain>
    </source>
</reference>
<reference evidence="2 3" key="1">
    <citation type="submission" date="2021-04" db="EMBL/GenBank/DDBJ databases">
        <title>Determining the burden of carbapenem-resistant Enterobacterales from a tertiary public heath setting in Bangladesh: a clinical, epidemiological, and molecular study.</title>
        <authorList>
            <person name="Farzana R."/>
            <person name="Walsh T.R."/>
        </authorList>
    </citation>
    <scope>NUCLEOTIDE SEQUENCE [LARGE SCALE GENOMIC DNA]</scope>
    <source>
        <strain evidence="3">dmpro_s316</strain>
        <strain evidence="2">Dmpro_s316</strain>
    </source>
</reference>
<dbReference type="RefSeq" id="WP_250000256.1">
    <property type="nucleotide sequence ID" value="NZ_CP095443.1"/>
</dbReference>
<protein>
    <submittedName>
        <fullName evidence="1">Uncharacterized protein</fullName>
    </submittedName>
</protein>
<proteinExistence type="predicted"/>
<accession>A0AAI9HZX3</accession>
<gene>
    <name evidence="1" type="ORF">JRA39_001329</name>
    <name evidence="2" type="ORF">KDV35_07855</name>
</gene>
<name>A0AAI9HZX3_PROST</name>